<feature type="compositionally biased region" description="Basic residues" evidence="1">
    <location>
        <begin position="88"/>
        <end position="99"/>
    </location>
</feature>
<keyword evidence="4" id="KW-1185">Reference proteome</keyword>
<feature type="compositionally biased region" description="Polar residues" evidence="1">
    <location>
        <begin position="110"/>
        <end position="122"/>
    </location>
</feature>
<dbReference type="RefSeq" id="WP_076381561.1">
    <property type="nucleotide sequence ID" value="NZ_AP017422.1"/>
</dbReference>
<dbReference type="AlphaFoldDB" id="A0A1N7R5Z4"/>
<keyword evidence="2" id="KW-0472">Membrane</keyword>
<protein>
    <submittedName>
        <fullName evidence="3">Uncharacterized protein</fullName>
    </submittedName>
</protein>
<evidence type="ECO:0000256" key="2">
    <source>
        <dbReference type="SAM" id="Phobius"/>
    </source>
</evidence>
<feature type="transmembrane region" description="Helical" evidence="2">
    <location>
        <begin position="53"/>
        <end position="72"/>
    </location>
</feature>
<evidence type="ECO:0000313" key="3">
    <source>
        <dbReference type="EMBL" id="SIT30542.1"/>
    </source>
</evidence>
<dbReference type="EMBL" id="FTOR01000009">
    <property type="protein sequence ID" value="SIT30542.1"/>
    <property type="molecule type" value="Genomic_DNA"/>
</dbReference>
<dbReference type="OrthoDB" id="671224at2"/>
<keyword evidence="2" id="KW-1133">Transmembrane helix</keyword>
<name>A0A1N7R5Z4_9BACT</name>
<feature type="region of interest" description="Disordered" evidence="1">
    <location>
        <begin position="77"/>
        <end position="122"/>
    </location>
</feature>
<feature type="region of interest" description="Disordered" evidence="1">
    <location>
        <begin position="1"/>
        <end position="26"/>
    </location>
</feature>
<evidence type="ECO:0000256" key="1">
    <source>
        <dbReference type="SAM" id="MobiDB-lite"/>
    </source>
</evidence>
<dbReference type="Proteomes" id="UP000186917">
    <property type="component" value="Unassembled WGS sequence"/>
</dbReference>
<proteinExistence type="predicted"/>
<accession>A0A1N7R5Z4</accession>
<evidence type="ECO:0000313" key="4">
    <source>
        <dbReference type="Proteomes" id="UP000186917"/>
    </source>
</evidence>
<organism evidence="3 4">
    <name type="scientific">Filimonas lacunae</name>
    <dbReference type="NCBI Taxonomy" id="477680"/>
    <lineage>
        <taxon>Bacteria</taxon>
        <taxon>Pseudomonadati</taxon>
        <taxon>Bacteroidota</taxon>
        <taxon>Chitinophagia</taxon>
        <taxon>Chitinophagales</taxon>
        <taxon>Chitinophagaceae</taxon>
        <taxon>Filimonas</taxon>
    </lineage>
</organism>
<reference evidence="4" key="1">
    <citation type="submission" date="2017-01" db="EMBL/GenBank/DDBJ databases">
        <authorList>
            <person name="Varghese N."/>
            <person name="Submissions S."/>
        </authorList>
    </citation>
    <scope>NUCLEOTIDE SEQUENCE [LARGE SCALE GENOMIC DNA]</scope>
    <source>
        <strain evidence="4">DSM 21054</strain>
    </source>
</reference>
<keyword evidence="2" id="KW-0812">Transmembrane</keyword>
<gene>
    <name evidence="3" type="ORF">SAMN05421788_109253</name>
</gene>
<dbReference type="STRING" id="477680.SAMN05421788_109253"/>
<feature type="compositionally biased region" description="Basic and acidic residues" evidence="1">
    <location>
        <begin position="100"/>
        <end position="109"/>
    </location>
</feature>
<sequence length="122" mass="13799">MSTTTPDSKQVPPDPAAAREKALRTPIAPQDLLNRLSGILPTEKEGLQPWYKLLTHPLIVIAGLCLLAYWLYTQKHPSPQAQDPEKARLKKQEKKWKKRNQQDQHKAISDNHNTATGLSLMD</sequence>